<dbReference type="Pfam" id="PF00117">
    <property type="entry name" value="GATase"/>
    <property type="match status" value="1"/>
</dbReference>
<dbReference type="GO" id="GO:0016829">
    <property type="term" value="F:lyase activity"/>
    <property type="evidence" value="ECO:0007669"/>
    <property type="project" value="UniProtKB-KW"/>
</dbReference>
<evidence type="ECO:0000256" key="6">
    <source>
        <dbReference type="ARBA" id="ARBA00023102"/>
    </source>
</evidence>
<dbReference type="PANTHER" id="PTHR42701:SF1">
    <property type="entry name" value="IMIDAZOLE GLYCEROL PHOSPHATE SYNTHASE SUBUNIT HISH"/>
    <property type="match status" value="1"/>
</dbReference>
<dbReference type="GO" id="GO:0000105">
    <property type="term" value="P:L-histidine biosynthetic process"/>
    <property type="evidence" value="ECO:0007669"/>
    <property type="project" value="UniProtKB-UniRule"/>
</dbReference>
<dbReference type="EC" id="3.5.1.2" evidence="10"/>
<evidence type="ECO:0000256" key="4">
    <source>
        <dbReference type="ARBA" id="ARBA00022801"/>
    </source>
</evidence>
<keyword evidence="7 10" id="KW-0456">Lyase</keyword>
<evidence type="ECO:0000313" key="14">
    <source>
        <dbReference type="Proteomes" id="UP000601055"/>
    </source>
</evidence>
<dbReference type="InterPro" id="IPR017926">
    <property type="entry name" value="GATASE"/>
</dbReference>
<keyword evidence="5 10" id="KW-0315">Glutamine amidotransferase</keyword>
<dbReference type="Proteomes" id="UP000601055">
    <property type="component" value="Unassembled WGS sequence"/>
</dbReference>
<comment type="pathway">
    <text evidence="1 10">Amino-acid biosynthesis; L-histidine biosynthesis; L-histidine from 5-phospho-alpha-D-ribose 1-diphosphate: step 5/9.</text>
</comment>
<name>A0A923IX48_9SPHI</name>
<dbReference type="NCBIfam" id="TIGR01855">
    <property type="entry name" value="IMP_synth_hisH"/>
    <property type="match status" value="1"/>
</dbReference>
<feature type="active site" evidence="10 11">
    <location>
        <position position="183"/>
    </location>
</feature>
<dbReference type="EC" id="4.3.2.10" evidence="10"/>
<evidence type="ECO:0000256" key="8">
    <source>
        <dbReference type="ARBA" id="ARBA00047838"/>
    </source>
</evidence>
<keyword evidence="4 10" id="KW-0378">Hydrolase</keyword>
<dbReference type="PROSITE" id="PS51273">
    <property type="entry name" value="GATASE_TYPE_1"/>
    <property type="match status" value="1"/>
</dbReference>
<dbReference type="GO" id="GO:0005737">
    <property type="term" value="C:cytoplasm"/>
    <property type="evidence" value="ECO:0007669"/>
    <property type="project" value="UniProtKB-SubCell"/>
</dbReference>
<dbReference type="AlphaFoldDB" id="A0A923IX48"/>
<evidence type="ECO:0000256" key="5">
    <source>
        <dbReference type="ARBA" id="ARBA00022962"/>
    </source>
</evidence>
<evidence type="ECO:0000313" key="13">
    <source>
        <dbReference type="EMBL" id="MBB2145932.1"/>
    </source>
</evidence>
<dbReference type="EMBL" id="WNXD01000002">
    <property type="protein sequence ID" value="MBB2145932.1"/>
    <property type="molecule type" value="Genomic_DNA"/>
</dbReference>
<dbReference type="PIRSF" id="PIRSF000495">
    <property type="entry name" value="Amidotransf_hisH"/>
    <property type="match status" value="1"/>
</dbReference>
<comment type="subcellular location">
    <subcellularLocation>
        <location evidence="10">Cytoplasm</location>
    </subcellularLocation>
</comment>
<keyword evidence="3 10" id="KW-0028">Amino-acid biosynthesis</keyword>
<dbReference type="PANTHER" id="PTHR42701">
    <property type="entry name" value="IMIDAZOLE GLYCEROL PHOSPHATE SYNTHASE SUBUNIT HISH"/>
    <property type="match status" value="1"/>
</dbReference>
<dbReference type="Gene3D" id="3.40.50.880">
    <property type="match status" value="1"/>
</dbReference>
<evidence type="ECO:0000256" key="3">
    <source>
        <dbReference type="ARBA" id="ARBA00022605"/>
    </source>
</evidence>
<gene>
    <name evidence="10 13" type="primary">hisH</name>
    <name evidence="13" type="ORF">GM921_10570</name>
</gene>
<dbReference type="CDD" id="cd01748">
    <property type="entry name" value="GATase1_IGP_Synthase"/>
    <property type="match status" value="1"/>
</dbReference>
<evidence type="ECO:0000256" key="11">
    <source>
        <dbReference type="PIRSR" id="PIRSR000495-1"/>
    </source>
</evidence>
<evidence type="ECO:0000259" key="12">
    <source>
        <dbReference type="Pfam" id="PF00117"/>
    </source>
</evidence>
<comment type="subunit">
    <text evidence="2 10">Heterodimer of HisH and HisF.</text>
</comment>
<proteinExistence type="inferred from homology"/>
<keyword evidence="14" id="KW-1185">Reference proteome</keyword>
<accession>A0A923IX48</accession>
<comment type="catalytic activity">
    <reaction evidence="9 10">
        <text>L-glutamine + H2O = L-glutamate + NH4(+)</text>
        <dbReference type="Rhea" id="RHEA:15889"/>
        <dbReference type="ChEBI" id="CHEBI:15377"/>
        <dbReference type="ChEBI" id="CHEBI:28938"/>
        <dbReference type="ChEBI" id="CHEBI:29985"/>
        <dbReference type="ChEBI" id="CHEBI:58359"/>
        <dbReference type="EC" id="3.5.1.2"/>
    </reaction>
</comment>
<organism evidence="13 14">
    <name type="scientific">Pedobacter planticolens</name>
    <dbReference type="NCBI Taxonomy" id="2679964"/>
    <lineage>
        <taxon>Bacteria</taxon>
        <taxon>Pseudomonadati</taxon>
        <taxon>Bacteroidota</taxon>
        <taxon>Sphingobacteriia</taxon>
        <taxon>Sphingobacteriales</taxon>
        <taxon>Sphingobacteriaceae</taxon>
        <taxon>Pedobacter</taxon>
    </lineage>
</organism>
<keyword evidence="6 10" id="KW-0368">Histidine biosynthesis</keyword>
<evidence type="ECO:0000256" key="10">
    <source>
        <dbReference type="HAMAP-Rule" id="MF_00278"/>
    </source>
</evidence>
<dbReference type="GO" id="GO:0004359">
    <property type="term" value="F:glutaminase activity"/>
    <property type="evidence" value="ECO:0007669"/>
    <property type="project" value="UniProtKB-EC"/>
</dbReference>
<evidence type="ECO:0000256" key="9">
    <source>
        <dbReference type="ARBA" id="ARBA00049534"/>
    </source>
</evidence>
<keyword evidence="10" id="KW-0963">Cytoplasm</keyword>
<comment type="catalytic activity">
    <reaction evidence="8 10">
        <text>5-[(5-phospho-1-deoxy-D-ribulos-1-ylimino)methylamino]-1-(5-phospho-beta-D-ribosyl)imidazole-4-carboxamide + L-glutamine = D-erythro-1-(imidazol-4-yl)glycerol 3-phosphate + 5-amino-1-(5-phospho-beta-D-ribosyl)imidazole-4-carboxamide + L-glutamate + H(+)</text>
        <dbReference type="Rhea" id="RHEA:24793"/>
        <dbReference type="ChEBI" id="CHEBI:15378"/>
        <dbReference type="ChEBI" id="CHEBI:29985"/>
        <dbReference type="ChEBI" id="CHEBI:58278"/>
        <dbReference type="ChEBI" id="CHEBI:58359"/>
        <dbReference type="ChEBI" id="CHEBI:58475"/>
        <dbReference type="ChEBI" id="CHEBI:58525"/>
        <dbReference type="EC" id="4.3.2.10"/>
    </reaction>
</comment>
<dbReference type="GO" id="GO:0000107">
    <property type="term" value="F:imidazoleglycerol-phosphate synthase activity"/>
    <property type="evidence" value="ECO:0007669"/>
    <property type="project" value="UniProtKB-UniRule"/>
</dbReference>
<dbReference type="InterPro" id="IPR029062">
    <property type="entry name" value="Class_I_gatase-like"/>
</dbReference>
<evidence type="ECO:0000256" key="7">
    <source>
        <dbReference type="ARBA" id="ARBA00023239"/>
    </source>
</evidence>
<sequence>MVAIIDYGMGNVASVQKALNFLSVKNVITDDHDAIKAADIILLPGVGSFAQGMKNLQERNLIELLKDEVMVKKKKFLGICLGMQLIMEKGIEPHECEGLGWIEGQVVKFELEHLNVPHMGWNNIDVLNNTYYENCETKDFYFIHSYHVLPKNKIDIAATVDYGFDVVASIQRGNIFATQFHPEKSQNAGLAILKTFFGINA</sequence>
<feature type="domain" description="Glutamine amidotransferase" evidence="12">
    <location>
        <begin position="4"/>
        <end position="197"/>
    </location>
</feature>
<dbReference type="HAMAP" id="MF_00278">
    <property type="entry name" value="HisH"/>
    <property type="match status" value="1"/>
</dbReference>
<protein>
    <recommendedName>
        <fullName evidence="10">Imidazole glycerol phosphate synthase subunit HisH</fullName>
        <ecNumber evidence="10">4.3.2.10</ecNumber>
    </recommendedName>
    <alternativeName>
        <fullName evidence="10">IGP synthase glutaminase subunit</fullName>
        <ecNumber evidence="10">3.5.1.2</ecNumber>
    </alternativeName>
    <alternativeName>
        <fullName evidence="10">IGP synthase subunit HisH</fullName>
    </alternativeName>
    <alternativeName>
        <fullName evidence="10">ImGP synthase subunit HisH</fullName>
        <shortName evidence="10">IGPS subunit HisH</shortName>
    </alternativeName>
</protein>
<reference evidence="13" key="1">
    <citation type="submission" date="2019-11" db="EMBL/GenBank/DDBJ databases">
        <title>Description of Pedobacter sp. LMG 31464T.</title>
        <authorList>
            <person name="Carlier A."/>
            <person name="Qi S."/>
            <person name="Vandamme P."/>
        </authorList>
    </citation>
    <scope>NUCLEOTIDE SEQUENCE</scope>
    <source>
        <strain evidence="13">LMG 31464</strain>
    </source>
</reference>
<dbReference type="InterPro" id="IPR010139">
    <property type="entry name" value="Imidazole-glycPsynth_HisH"/>
</dbReference>
<dbReference type="SUPFAM" id="SSF52317">
    <property type="entry name" value="Class I glutamine amidotransferase-like"/>
    <property type="match status" value="1"/>
</dbReference>
<feature type="active site" evidence="10 11">
    <location>
        <position position="181"/>
    </location>
</feature>
<evidence type="ECO:0000256" key="2">
    <source>
        <dbReference type="ARBA" id="ARBA00011152"/>
    </source>
</evidence>
<comment type="function">
    <text evidence="10">IGPS catalyzes the conversion of PRFAR and glutamine to IGP, AICAR and glutamate. The HisH subunit catalyzes the hydrolysis of glutamine to glutamate and ammonia as part of the synthesis of IGP and AICAR. The resulting ammonia molecule is channeled to the active site of HisF.</text>
</comment>
<dbReference type="RefSeq" id="WP_182922611.1">
    <property type="nucleotide sequence ID" value="NZ_WNXD01000002.1"/>
</dbReference>
<evidence type="ECO:0000256" key="1">
    <source>
        <dbReference type="ARBA" id="ARBA00005091"/>
    </source>
</evidence>
<comment type="caution">
    <text evidence="13">The sequence shown here is derived from an EMBL/GenBank/DDBJ whole genome shotgun (WGS) entry which is preliminary data.</text>
</comment>
<feature type="active site" description="Nucleophile" evidence="10 11">
    <location>
        <position position="80"/>
    </location>
</feature>